<dbReference type="Pfam" id="PF01032">
    <property type="entry name" value="FecCD"/>
    <property type="match status" value="2"/>
</dbReference>
<feature type="transmembrane region" description="Helical" evidence="8">
    <location>
        <begin position="123"/>
        <end position="141"/>
    </location>
</feature>
<evidence type="ECO:0000256" key="2">
    <source>
        <dbReference type="ARBA" id="ARBA00007935"/>
    </source>
</evidence>
<dbReference type="EMBL" id="MDTQ01000001">
    <property type="protein sequence ID" value="ODC04880.1"/>
    <property type="molecule type" value="Genomic_DNA"/>
</dbReference>
<feature type="transmembrane region" description="Helical" evidence="8">
    <location>
        <begin position="569"/>
        <end position="596"/>
    </location>
</feature>
<dbReference type="RefSeq" id="WP_068999864.1">
    <property type="nucleotide sequence ID" value="NZ_MDTQ01000001.1"/>
</dbReference>
<sequence>MSSSALAYVRRLPFIPVVLILALIALFSWQLPQQGGSGVLWQGLIAPGIDQPQQLLAHYVWWPRLAMALLAGAGLGIAGVLMQQLLRNPLASPTTLGVSTGANLALTMATLWAPGLLSLGREWVALVGGGLAVAIVMALSWRRSLAPIVVVLAGLVVNLYLGALSTALLLFNQDAMSGLLVWAAGSLAQNGWADTVSVSWRLALGVLAALLLLRPLRLLELDDASARSLGISVRTLRLGGLAIAVWITATLVSFVGIIGFIGLAAPNIVRLAGIRSLSSRLIGSALLGGGLLVATDWFVQSLTGLLPVIIPTGAVAGALGAPLLLWLIPKLSLTDSPPQHHLSPTTYRHPAPQRLVLVMAGSLLGLILLALFCGQDIEGWYWLKELSLLEWRWPRVIAAAASGLMLALAGTLLQRLSGNPMASPEVLGISSGCAIALLLSLFVLPSEHSLGRIAIGAGGGLLTLGLILALTRRHQFAPERMLLAGVAMGAVMDALVRMILASGDPRAQEALAWMTGSTYYVTASMALGAAGLALVMVAIVWPLQRWLDLLPLGSASSRALGVPLNQARLLLLLVVAVLTAGATLIVGPLSFVGLLAPHLARLMGLVRARWQLLGAGLLGTLLMVLADALGRQLLFPHDLPAGLVAALIGGAYFIWGLRRM</sequence>
<feature type="transmembrane region" description="Helical" evidence="8">
    <location>
        <begin position="638"/>
        <end position="657"/>
    </location>
</feature>
<feature type="transmembrane region" description="Helical" evidence="8">
    <location>
        <begin position="425"/>
        <end position="444"/>
    </location>
</feature>
<reference evidence="9 10" key="1">
    <citation type="submission" date="2016-08" db="EMBL/GenBank/DDBJ databases">
        <authorList>
            <person name="Seilhamer J.J."/>
        </authorList>
    </citation>
    <scope>NUCLEOTIDE SEQUENCE [LARGE SCALE GENOMIC DNA]</scope>
    <source>
        <strain evidence="9 10">PH27A</strain>
    </source>
</reference>
<dbReference type="PANTHER" id="PTHR30472:SF37">
    <property type="entry name" value="FE(3+) DICITRATE TRANSPORT SYSTEM PERMEASE PROTEIN FECD-RELATED"/>
    <property type="match status" value="1"/>
</dbReference>
<evidence type="ECO:0000313" key="10">
    <source>
        <dbReference type="Proteomes" id="UP000094291"/>
    </source>
</evidence>
<dbReference type="SUPFAM" id="SSF81345">
    <property type="entry name" value="ABC transporter involved in vitamin B12 uptake, BtuC"/>
    <property type="match status" value="2"/>
</dbReference>
<dbReference type="NCBIfam" id="NF007866">
    <property type="entry name" value="PRK10577.1-2"/>
    <property type="match status" value="1"/>
</dbReference>
<feature type="transmembrane region" description="Helical" evidence="8">
    <location>
        <begin position="450"/>
        <end position="470"/>
    </location>
</feature>
<dbReference type="CDD" id="cd06550">
    <property type="entry name" value="TM_ABC_iron-siderophores_like"/>
    <property type="match status" value="2"/>
</dbReference>
<dbReference type="GO" id="GO:0005886">
    <property type="term" value="C:plasma membrane"/>
    <property type="evidence" value="ECO:0007669"/>
    <property type="project" value="UniProtKB-SubCell"/>
</dbReference>
<evidence type="ECO:0000256" key="7">
    <source>
        <dbReference type="ARBA" id="ARBA00023136"/>
    </source>
</evidence>
<keyword evidence="4" id="KW-1003">Cell membrane</keyword>
<dbReference type="GO" id="GO:0033214">
    <property type="term" value="P:siderophore-iron import into cell"/>
    <property type="evidence" value="ECO:0007669"/>
    <property type="project" value="TreeGrafter"/>
</dbReference>
<feature type="transmembrane region" description="Helical" evidence="8">
    <location>
        <begin position="520"/>
        <end position="541"/>
    </location>
</feature>
<dbReference type="Gene3D" id="1.10.3470.10">
    <property type="entry name" value="ABC transporter involved in vitamin B12 uptake, BtuC"/>
    <property type="match status" value="2"/>
</dbReference>
<evidence type="ECO:0000256" key="5">
    <source>
        <dbReference type="ARBA" id="ARBA00022692"/>
    </source>
</evidence>
<evidence type="ECO:0000256" key="4">
    <source>
        <dbReference type="ARBA" id="ARBA00022475"/>
    </source>
</evidence>
<proteinExistence type="inferred from homology"/>
<evidence type="ECO:0000256" key="8">
    <source>
        <dbReference type="SAM" id="Phobius"/>
    </source>
</evidence>
<gene>
    <name evidence="9" type="ORF">BFW38_16425</name>
</gene>
<feature type="transmembrane region" description="Helical" evidence="8">
    <location>
        <begin position="277"/>
        <end position="299"/>
    </location>
</feature>
<keyword evidence="5 8" id="KW-0812">Transmembrane</keyword>
<evidence type="ECO:0000256" key="1">
    <source>
        <dbReference type="ARBA" id="ARBA00004651"/>
    </source>
</evidence>
<feature type="transmembrane region" description="Helical" evidence="8">
    <location>
        <begin position="94"/>
        <end position="117"/>
    </location>
</feature>
<protein>
    <submittedName>
        <fullName evidence="9">Fe3+-hydroxamate ABC transporter permease FhuB</fullName>
    </submittedName>
</protein>
<feature type="transmembrane region" description="Helical" evidence="8">
    <location>
        <begin position="305"/>
        <end position="328"/>
    </location>
</feature>
<keyword evidence="10" id="KW-1185">Reference proteome</keyword>
<feature type="transmembrane region" description="Helical" evidence="8">
    <location>
        <begin position="608"/>
        <end position="626"/>
    </location>
</feature>
<comment type="caution">
    <text evidence="9">The sequence shown here is derived from an EMBL/GenBank/DDBJ whole genome shotgun (WGS) entry which is preliminary data.</text>
</comment>
<keyword evidence="6 8" id="KW-1133">Transmembrane helix</keyword>
<dbReference type="PANTHER" id="PTHR30472">
    <property type="entry name" value="FERRIC ENTEROBACTIN TRANSPORT SYSTEM PERMEASE PROTEIN"/>
    <property type="match status" value="1"/>
</dbReference>
<dbReference type="STRING" id="197479.BFW38_16425"/>
<keyword evidence="7 8" id="KW-0472">Membrane</keyword>
<dbReference type="Proteomes" id="UP000094291">
    <property type="component" value="Unassembled WGS sequence"/>
</dbReference>
<organism evidence="9 10">
    <name type="scientific">Terasakiispira papahanaumokuakeensis</name>
    <dbReference type="NCBI Taxonomy" id="197479"/>
    <lineage>
        <taxon>Bacteria</taxon>
        <taxon>Pseudomonadati</taxon>
        <taxon>Pseudomonadota</taxon>
        <taxon>Gammaproteobacteria</taxon>
        <taxon>Oceanospirillales</taxon>
        <taxon>Terasakiispira</taxon>
    </lineage>
</organism>
<keyword evidence="3" id="KW-0813">Transport</keyword>
<accession>A0A1E2VCY9</accession>
<feature type="transmembrane region" description="Helical" evidence="8">
    <location>
        <begin position="148"/>
        <end position="169"/>
    </location>
</feature>
<evidence type="ECO:0000256" key="3">
    <source>
        <dbReference type="ARBA" id="ARBA00022448"/>
    </source>
</evidence>
<feature type="transmembrane region" description="Helical" evidence="8">
    <location>
        <begin position="355"/>
        <end position="372"/>
    </location>
</feature>
<dbReference type="GO" id="GO:0022857">
    <property type="term" value="F:transmembrane transporter activity"/>
    <property type="evidence" value="ECO:0007669"/>
    <property type="project" value="InterPro"/>
</dbReference>
<feature type="transmembrane region" description="Helical" evidence="8">
    <location>
        <begin position="12"/>
        <end position="31"/>
    </location>
</feature>
<dbReference type="OrthoDB" id="9811721at2"/>
<name>A0A1E2VCY9_9GAMM</name>
<evidence type="ECO:0000313" key="9">
    <source>
        <dbReference type="EMBL" id="ODC04880.1"/>
    </source>
</evidence>
<feature type="transmembrane region" description="Helical" evidence="8">
    <location>
        <begin position="238"/>
        <end position="265"/>
    </location>
</feature>
<feature type="transmembrane region" description="Helical" evidence="8">
    <location>
        <begin position="392"/>
        <end position="413"/>
    </location>
</feature>
<dbReference type="InterPro" id="IPR000522">
    <property type="entry name" value="ABC_transptr_permease_BtuC"/>
</dbReference>
<dbReference type="InterPro" id="IPR037294">
    <property type="entry name" value="ABC_BtuC-like"/>
</dbReference>
<feature type="transmembrane region" description="Helical" evidence="8">
    <location>
        <begin position="61"/>
        <end position="82"/>
    </location>
</feature>
<evidence type="ECO:0000256" key="6">
    <source>
        <dbReference type="ARBA" id="ARBA00022989"/>
    </source>
</evidence>
<comment type="similarity">
    <text evidence="2">Belongs to the binding-protein-dependent transport system permease family. FecCD subfamily.</text>
</comment>
<dbReference type="AlphaFoldDB" id="A0A1E2VCY9"/>
<comment type="subcellular location">
    <subcellularLocation>
        <location evidence="1">Cell membrane</location>
        <topology evidence="1">Multi-pass membrane protein</topology>
    </subcellularLocation>
</comment>
<feature type="transmembrane region" description="Helical" evidence="8">
    <location>
        <begin position="482"/>
        <end position="500"/>
    </location>
</feature>